<dbReference type="SUPFAM" id="SSF57667">
    <property type="entry name" value="beta-beta-alpha zinc fingers"/>
    <property type="match status" value="1"/>
</dbReference>
<evidence type="ECO:0000259" key="8">
    <source>
        <dbReference type="PROSITE" id="PS50157"/>
    </source>
</evidence>
<keyword evidence="4 7" id="KW-0863">Zinc-finger</keyword>
<accession>A0A087VPZ4</accession>
<dbReference type="Proteomes" id="UP000053309">
    <property type="component" value="Unassembled WGS sequence"/>
</dbReference>
<feature type="domain" description="C2H2-type" evidence="8">
    <location>
        <begin position="14"/>
        <end position="41"/>
    </location>
</feature>
<evidence type="ECO:0000256" key="6">
    <source>
        <dbReference type="ARBA" id="ARBA00023242"/>
    </source>
</evidence>
<dbReference type="InterPro" id="IPR036236">
    <property type="entry name" value="Znf_C2H2_sf"/>
</dbReference>
<dbReference type="PROSITE" id="PS00028">
    <property type="entry name" value="ZINC_FINGER_C2H2_1"/>
    <property type="match status" value="1"/>
</dbReference>
<dbReference type="GO" id="GO:0000981">
    <property type="term" value="F:DNA-binding transcription factor activity, RNA polymerase II-specific"/>
    <property type="evidence" value="ECO:0007669"/>
    <property type="project" value="TreeGrafter"/>
</dbReference>
<feature type="non-terminal residue" evidence="9">
    <location>
        <position position="1"/>
    </location>
</feature>
<dbReference type="EMBL" id="KL501331">
    <property type="protein sequence ID" value="KFO14686.1"/>
    <property type="molecule type" value="Genomic_DNA"/>
</dbReference>
<keyword evidence="5" id="KW-0862">Zinc</keyword>
<keyword evidence="2" id="KW-0479">Metal-binding</keyword>
<sequence length="42" mass="5091">VIKHQRTHTGEKLITCSECRKNFRVSFHLISHRRMHTGERPY</sequence>
<keyword evidence="10" id="KW-1185">Reference proteome</keyword>
<evidence type="ECO:0000256" key="7">
    <source>
        <dbReference type="PROSITE-ProRule" id="PRU00042"/>
    </source>
</evidence>
<evidence type="ECO:0000313" key="9">
    <source>
        <dbReference type="EMBL" id="KFO14686.1"/>
    </source>
</evidence>
<dbReference type="FunFam" id="3.30.160.60:FF:002343">
    <property type="entry name" value="Zinc finger protein 33A"/>
    <property type="match status" value="1"/>
</dbReference>
<name>A0A087VPZ4_BALRE</name>
<proteinExistence type="predicted"/>
<reference evidence="9 10" key="1">
    <citation type="submission" date="2014-04" db="EMBL/GenBank/DDBJ databases">
        <title>Genome evolution of avian class.</title>
        <authorList>
            <person name="Zhang G."/>
            <person name="Li C."/>
        </authorList>
    </citation>
    <scope>NUCLEOTIDE SEQUENCE [LARGE SCALE GENOMIC DNA]</scope>
    <source>
        <strain evidence="9">BGI_N312</strain>
    </source>
</reference>
<dbReference type="PANTHER" id="PTHR23226">
    <property type="entry name" value="ZINC FINGER AND SCAN DOMAIN-CONTAINING"/>
    <property type="match status" value="1"/>
</dbReference>
<evidence type="ECO:0000256" key="1">
    <source>
        <dbReference type="ARBA" id="ARBA00004123"/>
    </source>
</evidence>
<dbReference type="PANTHER" id="PTHR23226:SF416">
    <property type="entry name" value="FI01424P"/>
    <property type="match status" value="1"/>
</dbReference>
<evidence type="ECO:0000256" key="3">
    <source>
        <dbReference type="ARBA" id="ARBA00022737"/>
    </source>
</evidence>
<evidence type="ECO:0000256" key="2">
    <source>
        <dbReference type="ARBA" id="ARBA00022723"/>
    </source>
</evidence>
<dbReference type="GO" id="GO:0008270">
    <property type="term" value="F:zinc ion binding"/>
    <property type="evidence" value="ECO:0007669"/>
    <property type="project" value="UniProtKB-KW"/>
</dbReference>
<dbReference type="PROSITE" id="PS50157">
    <property type="entry name" value="ZINC_FINGER_C2H2_2"/>
    <property type="match status" value="1"/>
</dbReference>
<dbReference type="Gene3D" id="3.30.160.60">
    <property type="entry name" value="Classic Zinc Finger"/>
    <property type="match status" value="1"/>
</dbReference>
<dbReference type="GO" id="GO:0000978">
    <property type="term" value="F:RNA polymerase II cis-regulatory region sequence-specific DNA binding"/>
    <property type="evidence" value="ECO:0007669"/>
    <property type="project" value="TreeGrafter"/>
</dbReference>
<keyword evidence="3" id="KW-0677">Repeat</keyword>
<feature type="non-terminal residue" evidence="9">
    <location>
        <position position="42"/>
    </location>
</feature>
<organism evidence="9 10">
    <name type="scientific">Balearica regulorum gibbericeps</name>
    <name type="common">East African grey crowned-crane</name>
    <dbReference type="NCBI Taxonomy" id="100784"/>
    <lineage>
        <taxon>Eukaryota</taxon>
        <taxon>Metazoa</taxon>
        <taxon>Chordata</taxon>
        <taxon>Craniata</taxon>
        <taxon>Vertebrata</taxon>
        <taxon>Euteleostomi</taxon>
        <taxon>Archelosauria</taxon>
        <taxon>Archosauria</taxon>
        <taxon>Dinosauria</taxon>
        <taxon>Saurischia</taxon>
        <taxon>Theropoda</taxon>
        <taxon>Coelurosauria</taxon>
        <taxon>Aves</taxon>
        <taxon>Neognathae</taxon>
        <taxon>Neoaves</taxon>
        <taxon>Gruiformes</taxon>
        <taxon>Gruidae</taxon>
        <taxon>Balearica</taxon>
    </lineage>
</organism>
<evidence type="ECO:0000256" key="5">
    <source>
        <dbReference type="ARBA" id="ARBA00022833"/>
    </source>
</evidence>
<dbReference type="InterPro" id="IPR013087">
    <property type="entry name" value="Znf_C2H2_type"/>
</dbReference>
<dbReference type="GO" id="GO:0005634">
    <property type="term" value="C:nucleus"/>
    <property type="evidence" value="ECO:0007669"/>
    <property type="project" value="UniProtKB-SubCell"/>
</dbReference>
<dbReference type="AlphaFoldDB" id="A0A087VPZ4"/>
<comment type="subcellular location">
    <subcellularLocation>
        <location evidence="1">Nucleus</location>
    </subcellularLocation>
</comment>
<evidence type="ECO:0000256" key="4">
    <source>
        <dbReference type="ARBA" id="ARBA00022771"/>
    </source>
</evidence>
<protein>
    <submittedName>
        <fullName evidence="9">Zinc finger protein 471</fullName>
    </submittedName>
</protein>
<keyword evidence="6" id="KW-0539">Nucleus</keyword>
<evidence type="ECO:0000313" key="10">
    <source>
        <dbReference type="Proteomes" id="UP000053309"/>
    </source>
</evidence>
<gene>
    <name evidence="9" type="ORF">N312_01910</name>
</gene>